<dbReference type="GO" id="GO:0070403">
    <property type="term" value="F:NAD+ binding"/>
    <property type="evidence" value="ECO:0007669"/>
    <property type="project" value="InterPro"/>
</dbReference>
<dbReference type="PANTHER" id="PTHR48075">
    <property type="entry name" value="3-HYDROXYACYL-COA DEHYDROGENASE FAMILY PROTEIN"/>
    <property type="match status" value="1"/>
</dbReference>
<dbReference type="RefSeq" id="XP_025430230.1">
    <property type="nucleotide sequence ID" value="XM_025578171.1"/>
</dbReference>
<protein>
    <submittedName>
        <fullName evidence="4">NAD(P)-binding protein</fullName>
    </submittedName>
</protein>
<sequence>MSPRHDPQQVALIGLGTIGNSMAALHLSREDRVVNGFDICGRVAHLQGSLANPFFLVSACASASIIQVQGPESVEFKQALWAQVEAAAPASAHLLSSTSGIAASIQQVKMRHKTRLLVVHPFHPPHIMPLLGIVPASDTLPERIEFARTYFSVSDSRHRPVVIRKEIPGFVGNRLALTLLRKACYLVQEDVVDAWDLDTI</sequence>
<evidence type="ECO:0000313" key="4">
    <source>
        <dbReference type="EMBL" id="PYH44248.1"/>
    </source>
</evidence>
<keyword evidence="1" id="KW-0560">Oxidoreductase</keyword>
<dbReference type="Pfam" id="PF02737">
    <property type="entry name" value="3HCDH_N"/>
    <property type="match status" value="1"/>
</dbReference>
<gene>
    <name evidence="4" type="ORF">BP01DRAFT_392775</name>
</gene>
<evidence type="ECO:0000313" key="5">
    <source>
        <dbReference type="Proteomes" id="UP000248349"/>
    </source>
</evidence>
<dbReference type="SUPFAM" id="SSF51735">
    <property type="entry name" value="NAD(P)-binding Rossmann-fold domains"/>
    <property type="match status" value="1"/>
</dbReference>
<dbReference type="InterPro" id="IPR006108">
    <property type="entry name" value="3HC_DH_C"/>
</dbReference>
<dbReference type="Gene3D" id="1.10.1040.10">
    <property type="entry name" value="N-(1-d-carboxylethyl)-l-norvaline Dehydrogenase, domain 2"/>
    <property type="match status" value="1"/>
</dbReference>
<organism evidence="4 5">
    <name type="scientific">Aspergillus saccharolyticus JOP 1030-1</name>
    <dbReference type="NCBI Taxonomy" id="1450539"/>
    <lineage>
        <taxon>Eukaryota</taxon>
        <taxon>Fungi</taxon>
        <taxon>Dikarya</taxon>
        <taxon>Ascomycota</taxon>
        <taxon>Pezizomycotina</taxon>
        <taxon>Eurotiomycetes</taxon>
        <taxon>Eurotiomycetidae</taxon>
        <taxon>Eurotiales</taxon>
        <taxon>Aspergillaceae</taxon>
        <taxon>Aspergillus</taxon>
        <taxon>Aspergillus subgen. Circumdati</taxon>
    </lineage>
</organism>
<dbReference type="GO" id="GO:0050104">
    <property type="term" value="F:L-gulonate 3-dehydrogenase activity"/>
    <property type="evidence" value="ECO:0007669"/>
    <property type="project" value="TreeGrafter"/>
</dbReference>
<dbReference type="EMBL" id="KZ821238">
    <property type="protein sequence ID" value="PYH44248.1"/>
    <property type="molecule type" value="Genomic_DNA"/>
</dbReference>
<evidence type="ECO:0000256" key="1">
    <source>
        <dbReference type="ARBA" id="ARBA00023002"/>
    </source>
</evidence>
<accession>A0A318ZVU1</accession>
<dbReference type="Gene3D" id="3.40.50.720">
    <property type="entry name" value="NAD(P)-binding Rossmann-like Domain"/>
    <property type="match status" value="1"/>
</dbReference>
<dbReference type="Pfam" id="PF00725">
    <property type="entry name" value="3HCDH"/>
    <property type="match status" value="1"/>
</dbReference>
<evidence type="ECO:0000259" key="2">
    <source>
        <dbReference type="Pfam" id="PF00725"/>
    </source>
</evidence>
<dbReference type="STRING" id="1450539.A0A318ZVU1"/>
<reference evidence="4 5" key="1">
    <citation type="submission" date="2016-12" db="EMBL/GenBank/DDBJ databases">
        <title>The genomes of Aspergillus section Nigri reveals drivers in fungal speciation.</title>
        <authorList>
            <consortium name="DOE Joint Genome Institute"/>
            <person name="Vesth T.C."/>
            <person name="Nybo J."/>
            <person name="Theobald S."/>
            <person name="Brandl J."/>
            <person name="Frisvad J.C."/>
            <person name="Nielsen K.F."/>
            <person name="Lyhne E.K."/>
            <person name="Kogle M.E."/>
            <person name="Kuo A."/>
            <person name="Riley R."/>
            <person name="Clum A."/>
            <person name="Nolan M."/>
            <person name="Lipzen A."/>
            <person name="Salamov A."/>
            <person name="Henrissat B."/>
            <person name="Wiebenga A."/>
            <person name="De Vries R.P."/>
            <person name="Grigoriev I.V."/>
            <person name="Mortensen U.H."/>
            <person name="Andersen M.R."/>
            <person name="Baker S.E."/>
        </authorList>
    </citation>
    <scope>NUCLEOTIDE SEQUENCE [LARGE SCALE GENOMIC DNA]</scope>
    <source>
        <strain evidence="4 5">JOP 1030-1</strain>
    </source>
</reference>
<dbReference type="InterPro" id="IPR006176">
    <property type="entry name" value="3-OHacyl-CoA_DH_NAD-bd"/>
</dbReference>
<dbReference type="GO" id="GO:0006631">
    <property type="term" value="P:fatty acid metabolic process"/>
    <property type="evidence" value="ECO:0007669"/>
    <property type="project" value="InterPro"/>
</dbReference>
<dbReference type="OrthoDB" id="2021159at2759"/>
<feature type="domain" description="3-hydroxyacyl-CoA dehydrogenase NAD binding" evidence="3">
    <location>
        <begin position="60"/>
        <end position="163"/>
    </location>
</feature>
<dbReference type="Proteomes" id="UP000248349">
    <property type="component" value="Unassembled WGS sequence"/>
</dbReference>
<feature type="domain" description="3-hydroxyacyl-CoA dehydrogenase C-terminal" evidence="2">
    <location>
        <begin position="169"/>
        <end position="199"/>
    </location>
</feature>
<evidence type="ECO:0000259" key="3">
    <source>
        <dbReference type="Pfam" id="PF02737"/>
    </source>
</evidence>
<keyword evidence="5" id="KW-1185">Reference proteome</keyword>
<dbReference type="AlphaFoldDB" id="A0A318ZVU1"/>
<dbReference type="InterPro" id="IPR013328">
    <property type="entry name" value="6PGD_dom2"/>
</dbReference>
<proteinExistence type="predicted"/>
<name>A0A318ZVU1_9EURO</name>
<dbReference type="GeneID" id="37079400"/>
<dbReference type="InterPro" id="IPR036291">
    <property type="entry name" value="NAD(P)-bd_dom_sf"/>
</dbReference>
<dbReference type="PANTHER" id="PTHR48075:SF1">
    <property type="entry name" value="LAMBDA-CRYSTALLIN HOMOLOG"/>
    <property type="match status" value="1"/>
</dbReference>